<name>A0A6J8EHF8_MYTCO</name>
<dbReference type="Proteomes" id="UP000507470">
    <property type="component" value="Unassembled WGS sequence"/>
</dbReference>
<dbReference type="EMBL" id="CACVKT020008996">
    <property type="protein sequence ID" value="CAC5419142.1"/>
    <property type="molecule type" value="Genomic_DNA"/>
</dbReference>
<gene>
    <name evidence="1" type="ORF">MCOR_51527</name>
</gene>
<proteinExistence type="predicted"/>
<evidence type="ECO:0000313" key="2">
    <source>
        <dbReference type="Proteomes" id="UP000507470"/>
    </source>
</evidence>
<keyword evidence="2" id="KW-1185">Reference proteome</keyword>
<protein>
    <submittedName>
        <fullName evidence="1">Uncharacterized protein</fullName>
    </submittedName>
</protein>
<organism evidence="1 2">
    <name type="scientific">Mytilus coruscus</name>
    <name type="common">Sea mussel</name>
    <dbReference type="NCBI Taxonomy" id="42192"/>
    <lineage>
        <taxon>Eukaryota</taxon>
        <taxon>Metazoa</taxon>
        <taxon>Spiralia</taxon>
        <taxon>Lophotrochozoa</taxon>
        <taxon>Mollusca</taxon>
        <taxon>Bivalvia</taxon>
        <taxon>Autobranchia</taxon>
        <taxon>Pteriomorphia</taxon>
        <taxon>Mytilida</taxon>
        <taxon>Mytiloidea</taxon>
        <taxon>Mytilidae</taxon>
        <taxon>Mytilinae</taxon>
        <taxon>Mytilus</taxon>
    </lineage>
</organism>
<accession>A0A6J8EHF8</accession>
<dbReference type="AlphaFoldDB" id="A0A6J8EHF8"/>
<sequence length="281" mass="31941">MPNKSYLVKDNKFRQYQGRGKEWTVDQIKEKWRKSSSRTKLEASDFKRVRNQTGGGPLVEDIDETSKKIIHLHEDIDPHVFGIDGGKDVGVLQTMFPDAQGVKGDLNCHLEDQHQDVWKRFENKFPSEDNGYWFSVNPEDHRRLITPKSSSVAVQARSHETDRCKSVKDSGTLGEKTGLTIPRDFELVSESKPAIREQSVEAASQQHPDEHRDTLVCSYCGENLGNYLSPSKNKSSDQNGGQIQCCSNEKGQQTSPTCHQLENQFMLQIFSLKAETIYRQP</sequence>
<evidence type="ECO:0000313" key="1">
    <source>
        <dbReference type="EMBL" id="CAC5419142.1"/>
    </source>
</evidence>
<reference evidence="1 2" key="1">
    <citation type="submission" date="2020-06" db="EMBL/GenBank/DDBJ databases">
        <authorList>
            <person name="Li R."/>
            <person name="Bekaert M."/>
        </authorList>
    </citation>
    <scope>NUCLEOTIDE SEQUENCE [LARGE SCALE GENOMIC DNA]</scope>
    <source>
        <strain evidence="2">wild</strain>
    </source>
</reference>